<dbReference type="PRINTS" id="PR00081">
    <property type="entry name" value="GDHRDH"/>
</dbReference>
<dbReference type="NCBIfam" id="NF004824">
    <property type="entry name" value="PRK06180.1"/>
    <property type="match status" value="1"/>
</dbReference>
<dbReference type="InterPro" id="IPR057326">
    <property type="entry name" value="KR_dom"/>
</dbReference>
<dbReference type="CDD" id="cd05374">
    <property type="entry name" value="17beta-HSD-like_SDR_c"/>
    <property type="match status" value="1"/>
</dbReference>
<dbReference type="PANTHER" id="PTHR43976">
    <property type="entry name" value="SHORT CHAIN DEHYDROGENASE"/>
    <property type="match status" value="1"/>
</dbReference>
<sequence length="282" mass="30568">MAEASGGRVWLITGTSSGFGRALAEAVVARGDRLVAAVRRPETNKDLVALAPGRVRVVEVDVTDRERVREAVRIAVEAFGRIDVVVNNAGFGLLGGVEEATDEQIRDQFDVNVFGVFDVTRAVLPVLRRQRSGHIITMSSIAGMVGAPGLAWYDATKFAVEGFSEALAAEVAAIDVKVTIIEPGNFRTDWTGRSMVRSEPIADYAPSIEYWRDLFTQLDGKQEGDPAKAAQAIIRVVEADDPPLRLVLGADALGYIRAKLEGQRAEQDAWEELSLDVNFTDA</sequence>
<dbReference type="NCBIfam" id="NF006114">
    <property type="entry name" value="PRK08263.1"/>
    <property type="match status" value="1"/>
</dbReference>
<evidence type="ECO:0000313" key="6">
    <source>
        <dbReference type="Proteomes" id="UP001597063"/>
    </source>
</evidence>
<dbReference type="InterPro" id="IPR051911">
    <property type="entry name" value="SDR_oxidoreductase"/>
</dbReference>
<dbReference type="Proteomes" id="UP001597063">
    <property type="component" value="Unassembled WGS sequence"/>
</dbReference>
<gene>
    <name evidence="5" type="ORF">ACFQZM_29755</name>
</gene>
<reference evidence="6" key="1">
    <citation type="journal article" date="2019" name="Int. J. Syst. Evol. Microbiol.">
        <title>The Global Catalogue of Microorganisms (GCM) 10K type strain sequencing project: providing services to taxonomists for standard genome sequencing and annotation.</title>
        <authorList>
            <consortium name="The Broad Institute Genomics Platform"/>
            <consortium name="The Broad Institute Genome Sequencing Center for Infectious Disease"/>
            <person name="Wu L."/>
            <person name="Ma J."/>
        </authorList>
    </citation>
    <scope>NUCLEOTIDE SEQUENCE [LARGE SCALE GENOMIC DNA]</scope>
    <source>
        <strain evidence="6">JCM 9371</strain>
    </source>
</reference>
<dbReference type="PANTHER" id="PTHR43976:SF16">
    <property type="entry name" value="SHORT-CHAIN DEHYDROGENASE_REDUCTASE FAMILY PROTEIN"/>
    <property type="match status" value="1"/>
</dbReference>
<evidence type="ECO:0000256" key="2">
    <source>
        <dbReference type="ARBA" id="ARBA00023002"/>
    </source>
</evidence>
<evidence type="ECO:0000313" key="5">
    <source>
        <dbReference type="EMBL" id="MFD0688712.1"/>
    </source>
</evidence>
<comment type="caution">
    <text evidence="5">The sequence shown here is derived from an EMBL/GenBank/DDBJ whole genome shotgun (WGS) entry which is preliminary data.</text>
</comment>
<name>A0ABW2XQC9_9ACTN</name>
<keyword evidence="2" id="KW-0560">Oxidoreductase</keyword>
<keyword evidence="6" id="KW-1185">Reference proteome</keyword>
<organism evidence="5 6">
    <name type="scientific">Actinomadura fibrosa</name>
    <dbReference type="NCBI Taxonomy" id="111802"/>
    <lineage>
        <taxon>Bacteria</taxon>
        <taxon>Bacillati</taxon>
        <taxon>Actinomycetota</taxon>
        <taxon>Actinomycetes</taxon>
        <taxon>Streptosporangiales</taxon>
        <taxon>Thermomonosporaceae</taxon>
        <taxon>Actinomadura</taxon>
    </lineage>
</organism>
<dbReference type="RefSeq" id="WP_242618888.1">
    <property type="nucleotide sequence ID" value="NZ_CAACUY010000003.1"/>
</dbReference>
<protein>
    <submittedName>
        <fullName evidence="5">Oxidoreductase</fullName>
    </submittedName>
</protein>
<dbReference type="EMBL" id="JBHTGP010000015">
    <property type="protein sequence ID" value="MFD0688712.1"/>
    <property type="molecule type" value="Genomic_DNA"/>
</dbReference>
<proteinExistence type="inferred from homology"/>
<evidence type="ECO:0000259" key="4">
    <source>
        <dbReference type="SMART" id="SM00822"/>
    </source>
</evidence>
<evidence type="ECO:0000256" key="3">
    <source>
        <dbReference type="RuleBase" id="RU000363"/>
    </source>
</evidence>
<evidence type="ECO:0000256" key="1">
    <source>
        <dbReference type="ARBA" id="ARBA00006484"/>
    </source>
</evidence>
<dbReference type="Pfam" id="PF00106">
    <property type="entry name" value="adh_short"/>
    <property type="match status" value="1"/>
</dbReference>
<feature type="domain" description="Ketoreductase" evidence="4">
    <location>
        <begin position="8"/>
        <end position="193"/>
    </location>
</feature>
<accession>A0ABW2XQC9</accession>
<dbReference type="SUPFAM" id="SSF51735">
    <property type="entry name" value="NAD(P)-binding Rossmann-fold domains"/>
    <property type="match status" value="1"/>
</dbReference>
<dbReference type="SMART" id="SM00822">
    <property type="entry name" value="PKS_KR"/>
    <property type="match status" value="1"/>
</dbReference>
<comment type="similarity">
    <text evidence="1 3">Belongs to the short-chain dehydrogenases/reductases (SDR) family.</text>
</comment>
<dbReference type="InterPro" id="IPR036291">
    <property type="entry name" value="NAD(P)-bd_dom_sf"/>
</dbReference>
<dbReference type="PRINTS" id="PR00080">
    <property type="entry name" value="SDRFAMILY"/>
</dbReference>
<dbReference type="Gene3D" id="3.40.50.720">
    <property type="entry name" value="NAD(P)-binding Rossmann-like Domain"/>
    <property type="match status" value="1"/>
</dbReference>
<dbReference type="InterPro" id="IPR002347">
    <property type="entry name" value="SDR_fam"/>
</dbReference>